<sequence length="615" mass="62936">MRRLLVTVATTAVALLCGAGAAGAASWTPVPLPPPPGGQFSVPAGFVGDLSFWSPNRGLMTVGGNNSVKPGLYSWDGESWHQLSTVCGGGPNAKIAWAGPTEFWTITAPAVGTQPNGLGLCHYRDGAVVGSYSFYNVPDFVPSVNAATCRAADDCWFGGVGATSVDGRAGAFHLHWDGTTVSAVYNGQGRGVSDLVTHRGSILESTYVGTGPGAQGTRPFLDAAEPVPALLHRIEGRAFQNDAFAPAPIDGGRPDGAELRSLDTDGTTAWAVGGAANSGPGTAEGFVPRAPVVARKDGDGAWQELGLSGDLPTTRWFGSVAAVPGTREAWTTLADTEVAGPTPAGETSAPSVAHVAADGTVVAEQLDAREGGAARGAATAIACPATDDCWVATARGYLYRRTGGATYPRDTDPAFQGTIAIRPNEAASQVIPDEPPADDSRLLAPPVVLPPPAAAVVPTACAAPPALVSRVKAGRRPLSKREARSRNARITLVIAFRLARPATVGVVARRGKRTVGRAKPRALKPGTRRLTVEVRRRTFPKSISFTLKERTTPPCLPAGGGDEIGGGDTTVTRSTSGTRTAPAATRSAAPRPAGTPTAPGPAAGVGRTAGGTETR</sequence>
<feature type="compositionally biased region" description="Low complexity" evidence="1">
    <location>
        <begin position="569"/>
        <end position="615"/>
    </location>
</feature>
<evidence type="ECO:0000313" key="2">
    <source>
        <dbReference type="EMBL" id="CAB4940910.1"/>
    </source>
</evidence>
<evidence type="ECO:0000256" key="1">
    <source>
        <dbReference type="SAM" id="MobiDB-lite"/>
    </source>
</evidence>
<reference evidence="2" key="1">
    <citation type="submission" date="2020-05" db="EMBL/GenBank/DDBJ databases">
        <authorList>
            <person name="Chiriac C."/>
            <person name="Salcher M."/>
            <person name="Ghai R."/>
            <person name="Kavagutti S V."/>
        </authorList>
    </citation>
    <scope>NUCLEOTIDE SEQUENCE</scope>
</reference>
<accession>A0A6J7JCJ6</accession>
<gene>
    <name evidence="2" type="ORF">UFOPK3564_02942</name>
</gene>
<dbReference type="AlphaFoldDB" id="A0A6J7JCJ6"/>
<feature type="region of interest" description="Disordered" evidence="1">
    <location>
        <begin position="549"/>
        <end position="615"/>
    </location>
</feature>
<name>A0A6J7JCJ6_9ZZZZ</name>
<dbReference type="EMBL" id="CAFBMK010000244">
    <property type="protein sequence ID" value="CAB4940910.1"/>
    <property type="molecule type" value="Genomic_DNA"/>
</dbReference>
<protein>
    <submittedName>
        <fullName evidence="2">Unannotated protein</fullName>
    </submittedName>
</protein>
<feature type="compositionally biased region" description="Gly residues" evidence="1">
    <location>
        <begin position="558"/>
        <end position="568"/>
    </location>
</feature>
<proteinExistence type="predicted"/>
<organism evidence="2">
    <name type="scientific">freshwater metagenome</name>
    <dbReference type="NCBI Taxonomy" id="449393"/>
    <lineage>
        <taxon>unclassified sequences</taxon>
        <taxon>metagenomes</taxon>
        <taxon>ecological metagenomes</taxon>
    </lineage>
</organism>